<feature type="compositionally biased region" description="Polar residues" evidence="1">
    <location>
        <begin position="625"/>
        <end position="637"/>
    </location>
</feature>
<feature type="region of interest" description="Disordered" evidence="1">
    <location>
        <begin position="107"/>
        <end position="146"/>
    </location>
</feature>
<feature type="region of interest" description="Disordered" evidence="1">
    <location>
        <begin position="424"/>
        <end position="495"/>
    </location>
</feature>
<feature type="region of interest" description="Disordered" evidence="1">
    <location>
        <begin position="1"/>
        <end position="88"/>
    </location>
</feature>
<keyword evidence="3" id="KW-1185">Reference proteome</keyword>
<feature type="compositionally biased region" description="Low complexity" evidence="1">
    <location>
        <begin position="54"/>
        <end position="67"/>
    </location>
</feature>
<evidence type="ECO:0000313" key="2">
    <source>
        <dbReference type="EMBL" id="OJD16952.1"/>
    </source>
</evidence>
<feature type="region of interest" description="Disordered" evidence="1">
    <location>
        <begin position="370"/>
        <end position="407"/>
    </location>
</feature>
<proteinExistence type="predicted"/>
<protein>
    <submittedName>
        <fullName evidence="2">Uncharacterized protein</fullName>
    </submittedName>
</protein>
<evidence type="ECO:0000256" key="1">
    <source>
        <dbReference type="SAM" id="MobiDB-lite"/>
    </source>
</evidence>
<reference evidence="2 3" key="1">
    <citation type="submission" date="2015-07" db="EMBL/GenBank/DDBJ databases">
        <title>Emmonsia species relationships and genome sequence.</title>
        <authorList>
            <consortium name="The Broad Institute Genomics Platform"/>
            <person name="Cuomo C.A."/>
            <person name="Munoz J.F."/>
            <person name="Imamovic A."/>
            <person name="Priest M.E."/>
            <person name="Young S."/>
            <person name="Clay O.K."/>
            <person name="McEwen J.G."/>
        </authorList>
    </citation>
    <scope>NUCLEOTIDE SEQUENCE [LARGE SCALE GENOMIC DNA]</scope>
    <source>
        <strain evidence="2 3">UAMH 9510</strain>
    </source>
</reference>
<accession>A0A1J9PKC7</accession>
<dbReference type="STRING" id="1447872.A0A1J9PKC7"/>
<feature type="compositionally biased region" description="Polar residues" evidence="1">
    <location>
        <begin position="107"/>
        <end position="121"/>
    </location>
</feature>
<comment type="caution">
    <text evidence="2">The sequence shown here is derived from an EMBL/GenBank/DDBJ whole genome shotgun (WGS) entry which is preliminary data.</text>
</comment>
<feature type="region of interest" description="Disordered" evidence="1">
    <location>
        <begin position="523"/>
        <end position="544"/>
    </location>
</feature>
<dbReference type="VEuPathDB" id="FungiDB:AJ78_02934"/>
<feature type="compositionally biased region" description="Basic and acidic residues" evidence="1">
    <location>
        <begin position="535"/>
        <end position="544"/>
    </location>
</feature>
<feature type="compositionally biased region" description="Basic and acidic residues" evidence="1">
    <location>
        <begin position="460"/>
        <end position="469"/>
    </location>
</feature>
<feature type="compositionally biased region" description="Basic and acidic residues" evidence="1">
    <location>
        <begin position="599"/>
        <end position="624"/>
    </location>
</feature>
<feature type="compositionally biased region" description="Polar residues" evidence="1">
    <location>
        <begin position="30"/>
        <end position="39"/>
    </location>
</feature>
<feature type="compositionally biased region" description="Low complexity" evidence="1">
    <location>
        <begin position="576"/>
        <end position="589"/>
    </location>
</feature>
<feature type="compositionally biased region" description="Low complexity" evidence="1">
    <location>
        <begin position="243"/>
        <end position="257"/>
    </location>
</feature>
<organism evidence="2 3">
    <name type="scientific">Emergomyces pasteurianus Ep9510</name>
    <dbReference type="NCBI Taxonomy" id="1447872"/>
    <lineage>
        <taxon>Eukaryota</taxon>
        <taxon>Fungi</taxon>
        <taxon>Dikarya</taxon>
        <taxon>Ascomycota</taxon>
        <taxon>Pezizomycotina</taxon>
        <taxon>Eurotiomycetes</taxon>
        <taxon>Eurotiomycetidae</taxon>
        <taxon>Onygenales</taxon>
        <taxon>Ajellomycetaceae</taxon>
        <taxon>Emergomyces</taxon>
    </lineage>
</organism>
<gene>
    <name evidence="2" type="ORF">AJ78_02934</name>
</gene>
<feature type="region of interest" description="Disordered" evidence="1">
    <location>
        <begin position="572"/>
        <end position="728"/>
    </location>
</feature>
<dbReference type="AlphaFoldDB" id="A0A1J9PKC7"/>
<feature type="compositionally biased region" description="Polar residues" evidence="1">
    <location>
        <begin position="68"/>
        <end position="88"/>
    </location>
</feature>
<evidence type="ECO:0000313" key="3">
    <source>
        <dbReference type="Proteomes" id="UP000182235"/>
    </source>
</evidence>
<dbReference type="EMBL" id="LGRN01000086">
    <property type="protein sequence ID" value="OJD16952.1"/>
    <property type="molecule type" value="Genomic_DNA"/>
</dbReference>
<feature type="region of interest" description="Disordered" evidence="1">
    <location>
        <begin position="241"/>
        <end position="296"/>
    </location>
</feature>
<sequence length="751" mass="82230">MQSNLVIQDSDESDGELSDIAIPTKPIQDSAATANTVNTLRDFPPSYQQEQYESNDNNQHDNNNSDQVAGQTINGNGSGIDSYSNNHVTPSFDPNLSVNFDQFLAPQSQDQMASEPASLSQQRRESAWLGEDEGNTSSNPMKLGERGICSSSRRSILKRGRTMDVGNIGVENVVMGVKDVKRRRTMDLPKAFPDAGQSMGFASSPEQGCGVRLEVTSERIAPTAGSLSPAKDNEDSTFMEGLASEAPNSPNSPNNPATMKTVPEPPATFGSEARSRKQQPGRSKSAQGFDDNSYDTKPVSSIVLARAHRTTSLSFISVPPQSSSESTRDELALPPLVQVAITSMSPTAGQKKNPPVAETVVDSDRDELDCINSDYGGMPKERYKPRPSRSRSKASTVDTTMGPEGSENHRVEIVVPCEDFSVPQCQSSKDGESVGAEITNNLEEDTLKGVTQEPLHRHHANSEQHHETNTTKPLDTPRRPVRVTKQKVKRGKTTSVMLSRAVESDIEEDVIWVDEKPANITFKDKKTKNSSSKSRKVECPEERSEKRFANCFEENIQEETAFIVKADERDVKLDEAQQLPPGPSAAAPAPKKRGQKRKQTLDDLTAERLLRVEEAELSIDRKQDTQPFAEQDQNTPAFQKISEEKHSTLDTGADIGPGLKAYQEPQPNEEEHKKPMADALVSSSHPPLSELGLQPSTTPAPEPVETPKKPSVIPQKGPDKHSPIPVNKKIPYRVGLSRSARIAPLLKVVRK</sequence>
<dbReference type="OrthoDB" id="5404794at2759"/>
<dbReference type="Proteomes" id="UP000182235">
    <property type="component" value="Unassembled WGS sequence"/>
</dbReference>
<feature type="compositionally biased region" description="Basic residues" evidence="1">
    <location>
        <begin position="479"/>
        <end position="492"/>
    </location>
</feature>
<name>A0A1J9PKC7_9EURO</name>